<dbReference type="AlphaFoldDB" id="A0A7K4MM04"/>
<keyword evidence="1" id="KW-0413">Isomerase</keyword>
<dbReference type="Proteomes" id="UP000568446">
    <property type="component" value="Unassembled WGS sequence"/>
</dbReference>
<dbReference type="GO" id="GO:0016853">
    <property type="term" value="F:isomerase activity"/>
    <property type="evidence" value="ECO:0007669"/>
    <property type="project" value="UniProtKB-KW"/>
</dbReference>
<comment type="caution">
    <text evidence="1">The sequence shown here is derived from an EMBL/GenBank/DDBJ whole genome shotgun (WGS) entry which is preliminary data.</text>
</comment>
<reference evidence="1 2" key="1">
    <citation type="journal article" date="2019" name="Environ. Microbiol.">
        <title>Genomics insights into ecotype formation of ammonia-oxidizing archaea in the deep ocean.</title>
        <authorList>
            <person name="Wang Y."/>
            <person name="Huang J.M."/>
            <person name="Cui G.J."/>
            <person name="Nunoura T."/>
            <person name="Takaki Y."/>
            <person name="Li W.L."/>
            <person name="Li J."/>
            <person name="Gao Z.M."/>
            <person name="Takai K."/>
            <person name="Zhang A.Q."/>
            <person name="Stepanauskas R."/>
        </authorList>
    </citation>
    <scope>NUCLEOTIDE SEQUENCE [LARGE SCALE GENOMIC DNA]</scope>
    <source>
        <strain evidence="1 2">C4</strain>
    </source>
</reference>
<accession>A0A7K4MM04</accession>
<feature type="non-terminal residue" evidence="1">
    <location>
        <position position="1"/>
    </location>
</feature>
<evidence type="ECO:0000313" key="2">
    <source>
        <dbReference type="Proteomes" id="UP000568446"/>
    </source>
</evidence>
<name>A0A7K4MM04_9ARCH</name>
<organism evidence="1 2">
    <name type="scientific">Marine Group I thaumarchaeote</name>
    <dbReference type="NCBI Taxonomy" id="2511932"/>
    <lineage>
        <taxon>Archaea</taxon>
        <taxon>Nitrososphaerota</taxon>
        <taxon>Marine Group I</taxon>
    </lineage>
</organism>
<protein>
    <submittedName>
        <fullName evidence="1">Isopentenyl-diphosphate delta-isomerase</fullName>
    </submittedName>
</protein>
<gene>
    <name evidence="1" type="ORF">HX850_04860</name>
</gene>
<proteinExistence type="predicted"/>
<dbReference type="EMBL" id="JACATK010000044">
    <property type="protein sequence ID" value="NWJ30226.1"/>
    <property type="molecule type" value="Genomic_DNA"/>
</dbReference>
<evidence type="ECO:0000313" key="1">
    <source>
        <dbReference type="EMBL" id="NWJ30226.1"/>
    </source>
</evidence>
<sequence>AGETVEIKWISAKELLSELKTNSQIYCPWMLIALELLDKSKQSMLEKYESILSTWMNREVREGLNEAIKTHLPKDKWRLVNEKN</sequence>